<dbReference type="Proteomes" id="UP001597024">
    <property type="component" value="Unassembled WGS sequence"/>
</dbReference>
<evidence type="ECO:0000313" key="3">
    <source>
        <dbReference type="Proteomes" id="UP001597024"/>
    </source>
</evidence>
<proteinExistence type="predicted"/>
<keyword evidence="1" id="KW-0732">Signal</keyword>
<feature type="chain" id="PRO_5045182296" description="Serine/threonine protein kinase" evidence="1">
    <location>
        <begin position="21"/>
        <end position="118"/>
    </location>
</feature>
<protein>
    <recommendedName>
        <fullName evidence="4">Serine/threonine protein kinase</fullName>
    </recommendedName>
</protein>
<feature type="non-terminal residue" evidence="2">
    <location>
        <position position="118"/>
    </location>
</feature>
<name>A0ABW3DLN1_9ACTN</name>
<keyword evidence="3" id="KW-1185">Reference proteome</keyword>
<sequence length="118" mass="11561">MAAAGALLGAGALVVFTTGAAVPADVRVTPSTVTPGQSVTIAAGGCAAPATAYSAAFASTSARLRGKAERMRGTARVNPHAAPGTYAITVRCVRGGPYNGTFVVGEPYPVLAPETGDG</sequence>
<reference evidence="3" key="1">
    <citation type="journal article" date="2019" name="Int. J. Syst. Evol. Microbiol.">
        <title>The Global Catalogue of Microorganisms (GCM) 10K type strain sequencing project: providing services to taxonomists for standard genome sequencing and annotation.</title>
        <authorList>
            <consortium name="The Broad Institute Genomics Platform"/>
            <consortium name="The Broad Institute Genome Sequencing Center for Infectious Disease"/>
            <person name="Wu L."/>
            <person name="Ma J."/>
        </authorList>
    </citation>
    <scope>NUCLEOTIDE SEQUENCE [LARGE SCALE GENOMIC DNA]</scope>
    <source>
        <strain evidence="3">CCUG 62974</strain>
    </source>
</reference>
<accession>A0ABW3DLN1</accession>
<gene>
    <name evidence="2" type="ORF">ACFQ08_02830</name>
</gene>
<evidence type="ECO:0000313" key="2">
    <source>
        <dbReference type="EMBL" id="MFD0883493.1"/>
    </source>
</evidence>
<evidence type="ECO:0008006" key="4">
    <source>
        <dbReference type="Google" id="ProtNLM"/>
    </source>
</evidence>
<dbReference type="EMBL" id="JBHTHX010000043">
    <property type="protein sequence ID" value="MFD0883493.1"/>
    <property type="molecule type" value="Genomic_DNA"/>
</dbReference>
<organism evidence="2 3">
    <name type="scientific">Streptosporangium algeriense</name>
    <dbReference type="NCBI Taxonomy" id="1682748"/>
    <lineage>
        <taxon>Bacteria</taxon>
        <taxon>Bacillati</taxon>
        <taxon>Actinomycetota</taxon>
        <taxon>Actinomycetes</taxon>
        <taxon>Streptosporangiales</taxon>
        <taxon>Streptosporangiaceae</taxon>
        <taxon>Streptosporangium</taxon>
    </lineage>
</organism>
<feature type="signal peptide" evidence="1">
    <location>
        <begin position="1"/>
        <end position="20"/>
    </location>
</feature>
<comment type="caution">
    <text evidence="2">The sequence shown here is derived from an EMBL/GenBank/DDBJ whole genome shotgun (WGS) entry which is preliminary data.</text>
</comment>
<evidence type="ECO:0000256" key="1">
    <source>
        <dbReference type="SAM" id="SignalP"/>
    </source>
</evidence>